<evidence type="ECO:0000256" key="4">
    <source>
        <dbReference type="ARBA" id="ARBA00022679"/>
    </source>
</evidence>
<dbReference type="Gene3D" id="3.90.1150.10">
    <property type="entry name" value="Aspartate Aminotransferase, domain 1"/>
    <property type="match status" value="1"/>
</dbReference>
<accession>A0A2R5GH50</accession>
<keyword evidence="5" id="KW-0663">Pyridoxal phosphate</keyword>
<evidence type="ECO:0000256" key="2">
    <source>
        <dbReference type="ARBA" id="ARBA00007441"/>
    </source>
</evidence>
<dbReference type="InterPro" id="IPR015422">
    <property type="entry name" value="PyrdxlP-dep_Trfase_small"/>
</dbReference>
<dbReference type="AlphaFoldDB" id="A0A2R5GH50"/>
<comment type="caution">
    <text evidence="7">The sequence shown here is derived from an EMBL/GenBank/DDBJ whole genome shotgun (WGS) entry which is preliminary data.</text>
</comment>
<dbReference type="SUPFAM" id="SSF53383">
    <property type="entry name" value="PLP-dependent transferases"/>
    <property type="match status" value="1"/>
</dbReference>
<dbReference type="FunFam" id="3.40.640.10:FF:000024">
    <property type="entry name" value="Kynurenine--oxoglutarate transaminase 3"/>
    <property type="match status" value="1"/>
</dbReference>
<keyword evidence="8" id="KW-1185">Reference proteome</keyword>
<dbReference type="Pfam" id="PF00155">
    <property type="entry name" value="Aminotran_1_2"/>
    <property type="match status" value="1"/>
</dbReference>
<keyword evidence="3" id="KW-0032">Aminotransferase</keyword>
<comment type="cofactor">
    <cofactor evidence="1">
        <name>pyridoxal 5'-phosphate</name>
        <dbReference type="ChEBI" id="CHEBI:597326"/>
    </cofactor>
</comment>
<dbReference type="GO" id="GO:0030170">
    <property type="term" value="F:pyridoxal phosphate binding"/>
    <property type="evidence" value="ECO:0007669"/>
    <property type="project" value="InterPro"/>
</dbReference>
<gene>
    <name evidence="7" type="ORF">FCC1311_064562</name>
</gene>
<dbReference type="InterPro" id="IPR015421">
    <property type="entry name" value="PyrdxlP-dep_Trfase_major"/>
</dbReference>
<evidence type="ECO:0000256" key="1">
    <source>
        <dbReference type="ARBA" id="ARBA00001933"/>
    </source>
</evidence>
<dbReference type="PANTHER" id="PTHR43807">
    <property type="entry name" value="FI04487P"/>
    <property type="match status" value="1"/>
</dbReference>
<dbReference type="CDD" id="cd00609">
    <property type="entry name" value="AAT_like"/>
    <property type="match status" value="1"/>
</dbReference>
<dbReference type="InterPro" id="IPR015424">
    <property type="entry name" value="PyrdxlP-dep_Trfase"/>
</dbReference>
<feature type="domain" description="Aminotransferase class I/classII large" evidence="6">
    <location>
        <begin position="36"/>
        <end position="407"/>
    </location>
</feature>
<evidence type="ECO:0000259" key="6">
    <source>
        <dbReference type="Pfam" id="PF00155"/>
    </source>
</evidence>
<dbReference type="InParanoid" id="A0A2R5GH50"/>
<dbReference type="PANTHER" id="PTHR43807:SF20">
    <property type="entry name" value="FI04487P"/>
    <property type="match status" value="1"/>
</dbReference>
<dbReference type="EMBL" id="BEYU01000073">
    <property type="protein sequence ID" value="GBG30236.1"/>
    <property type="molecule type" value="Genomic_DNA"/>
</dbReference>
<proteinExistence type="inferred from homology"/>
<dbReference type="GO" id="GO:0016212">
    <property type="term" value="F:kynurenine-oxoglutarate transaminase activity"/>
    <property type="evidence" value="ECO:0007669"/>
    <property type="project" value="TreeGrafter"/>
</dbReference>
<dbReference type="Gene3D" id="3.40.640.10">
    <property type="entry name" value="Type I PLP-dependent aspartate aminotransferase-like (Major domain)"/>
    <property type="match status" value="1"/>
</dbReference>
<evidence type="ECO:0000313" key="8">
    <source>
        <dbReference type="Proteomes" id="UP000241890"/>
    </source>
</evidence>
<sequence length="414" mass="44637">MRGMATLARRLESRLNGGTGNIFAAATAMAAEYGSVNLGQGFPSFPTPDFVKKCAAVAITDNHNQYTRPAGNPVLVETLKSIYDPLFNRNLDAMSEIAVCSGAQEGIYNILVSFCDEGDTVLCVEPYFDAYKKAADLLGVQTQGVPLRQTPGATSAGDFKLDVDELDKAITSKTKVLVLNTPHNPTGKVFTRQELEEIAAIVRKHPQLVVLSDEVYEFMTFDGLPHERFALLDGMWDRTISLFSAGKTFSCTGWRVGYCIGPAHLVAPLHETQSIIAFCAPTPLQVGVARAFETAEEVGYYESLAATLQAKRDALCSALSAAGMKPIIPQGGYFVLADTSSLLDEVPVESADGVARDVRVNEWLTKKLGITGIPISGFYSPGNRELSDNVLRFAYCKSDPEISAAASKLLDASK</sequence>
<dbReference type="GO" id="GO:0005737">
    <property type="term" value="C:cytoplasm"/>
    <property type="evidence" value="ECO:0007669"/>
    <property type="project" value="TreeGrafter"/>
</dbReference>
<comment type="similarity">
    <text evidence="2">Belongs to the class-I pyridoxal-phosphate-dependent aminotransferase family.</text>
</comment>
<keyword evidence="4" id="KW-0808">Transferase</keyword>
<dbReference type="OrthoDB" id="7042322at2759"/>
<evidence type="ECO:0000256" key="3">
    <source>
        <dbReference type="ARBA" id="ARBA00022576"/>
    </source>
</evidence>
<name>A0A2R5GH50_9STRA</name>
<reference evidence="7 8" key="1">
    <citation type="submission" date="2017-12" db="EMBL/GenBank/DDBJ databases">
        <title>Sequencing, de novo assembly and annotation of complete genome of a new Thraustochytrid species, strain FCC1311.</title>
        <authorList>
            <person name="Sedici K."/>
            <person name="Godart F."/>
            <person name="Aiese Cigliano R."/>
            <person name="Sanseverino W."/>
            <person name="Barakat M."/>
            <person name="Ortet P."/>
            <person name="Marechal E."/>
            <person name="Cagnac O."/>
            <person name="Amato A."/>
        </authorList>
    </citation>
    <scope>NUCLEOTIDE SEQUENCE [LARGE SCALE GENOMIC DNA]</scope>
</reference>
<evidence type="ECO:0000256" key="5">
    <source>
        <dbReference type="ARBA" id="ARBA00022898"/>
    </source>
</evidence>
<protein>
    <submittedName>
        <fullName evidence="7">Kynurenine--oxoglutarate transaminase</fullName>
    </submittedName>
</protein>
<dbReference type="Proteomes" id="UP000241890">
    <property type="component" value="Unassembled WGS sequence"/>
</dbReference>
<dbReference type="InterPro" id="IPR004839">
    <property type="entry name" value="Aminotransferase_I/II_large"/>
</dbReference>
<organism evidence="7 8">
    <name type="scientific">Hondaea fermentalgiana</name>
    <dbReference type="NCBI Taxonomy" id="2315210"/>
    <lineage>
        <taxon>Eukaryota</taxon>
        <taxon>Sar</taxon>
        <taxon>Stramenopiles</taxon>
        <taxon>Bigyra</taxon>
        <taxon>Labyrinthulomycetes</taxon>
        <taxon>Thraustochytrida</taxon>
        <taxon>Thraustochytriidae</taxon>
        <taxon>Hondaea</taxon>
    </lineage>
</organism>
<dbReference type="InterPro" id="IPR051326">
    <property type="entry name" value="Kynurenine-oxoglutarate_AT"/>
</dbReference>
<evidence type="ECO:0000313" key="7">
    <source>
        <dbReference type="EMBL" id="GBG30236.1"/>
    </source>
</evidence>